<feature type="domain" description="PAS" evidence="9">
    <location>
        <begin position="393"/>
        <end position="444"/>
    </location>
</feature>
<dbReference type="FunFam" id="3.30.565.10:FF:000006">
    <property type="entry name" value="Sensor histidine kinase WalK"/>
    <property type="match status" value="1"/>
</dbReference>
<dbReference type="GO" id="GO:0009927">
    <property type="term" value="F:histidine phosphotransfer kinase activity"/>
    <property type="evidence" value="ECO:0007669"/>
    <property type="project" value="TreeGrafter"/>
</dbReference>
<dbReference type="PROSITE" id="PS50113">
    <property type="entry name" value="PAC"/>
    <property type="match status" value="1"/>
</dbReference>
<sequence>MRNLDTSSSLLKLNVKLFIVSIGLLILLSLVSLLFIHNYNLEKVKKQHFTKQALLLEERVDKKAKILHAATLVLANNSIVRQALIYEDRQSLINEMGRLREQFAYWTGFINYAFHAITFDGRSLYKDYDPESYGQDVSKHPLIRKSMADTSRTFTQIGQGGFANVYRIINSQPVFAIDNSEELVGFMTVSQGLKQIVEEFKNDGLEYYVFERLRDSDGYLTSRFVVDRAPYFSKDRQFSDWTFNSKDLSSGSLKLRDGWYYQAHPIFDAEDNIAAFHLIMVPQDQISNQAWIQTLQVGVVLLLAILIVIAGGLLQLGLLRESVLKPMRHLTQALKDIINTERYDKQVQVRRDDEIGVVTDLFNQMLLKTDQLIFDLKYQKIAIDKTLIISRADRYGTITDVNDNFCTISGYSRQELIGQPHSIVRHPEMDRAVFKEMWATIQSKKIWQGEIRNRRKDGSSYYVMSHIIPMLDCKNEIQEYMSIREDITLIVELREGLERALLQAEKEAQVAKQANQAKSEFLASMSHELRTPLNAIIGYAQLLELEPLEDEPLDEVQTILKSGKHLLALINDILDFAKIESGRVEFNFELLGVKDLVSEVVKLTETQAKQKGIQIIVKPMAQDVLIETDRLKCKQVLLNILSNAVKYNRDNGEVILSCEKVEVSGVPYWKMIITDTGVGIRKEDIDKLFEPFNRLGYESSNIQGTGIGLSITKELVEKMKGIIEVESTYGQGSTFSLYFPISKVAVAPALKETTSASASFKILYIGHDLTVMNALVRASAELESVELKIAPTAQNGLDQMHKFNPALVLIDASLSERNQLVTQIEQYSFPIQYISQEDLERLDEIIKVYLNKL</sequence>
<dbReference type="InterPro" id="IPR003661">
    <property type="entry name" value="HisK_dim/P_dom"/>
</dbReference>
<evidence type="ECO:0000256" key="2">
    <source>
        <dbReference type="ARBA" id="ARBA00004370"/>
    </source>
</evidence>
<dbReference type="PROSITE" id="PS50885">
    <property type="entry name" value="HAMP"/>
    <property type="match status" value="1"/>
</dbReference>
<reference evidence="12 13" key="1">
    <citation type="submission" date="2019-05" db="EMBL/GenBank/DDBJ databases">
        <title>Thiomicrorhabdus sediminis sp. nov, a novel sulfur-oxidizing bacterium isolated from coastal sediment.</title>
        <authorList>
            <person name="Liu X."/>
        </authorList>
    </citation>
    <scope>NUCLEOTIDE SEQUENCE [LARGE SCALE GENOMIC DNA]</scope>
    <source>
        <strain evidence="12 13">G1</strain>
    </source>
</reference>
<dbReference type="SMART" id="SM00086">
    <property type="entry name" value="PAC"/>
    <property type="match status" value="1"/>
</dbReference>
<proteinExistence type="predicted"/>
<feature type="transmembrane region" description="Helical" evidence="7">
    <location>
        <begin position="15"/>
        <end position="36"/>
    </location>
</feature>
<keyword evidence="6" id="KW-0418">Kinase</keyword>
<keyword evidence="13" id="KW-1185">Reference proteome</keyword>
<dbReference type="EMBL" id="CP040602">
    <property type="protein sequence ID" value="QCU90249.1"/>
    <property type="molecule type" value="Genomic_DNA"/>
</dbReference>
<dbReference type="SMART" id="SM00387">
    <property type="entry name" value="HATPase_c"/>
    <property type="match status" value="1"/>
</dbReference>
<evidence type="ECO:0000259" key="8">
    <source>
        <dbReference type="PROSITE" id="PS50109"/>
    </source>
</evidence>
<protein>
    <recommendedName>
        <fullName evidence="3">histidine kinase</fullName>
        <ecNumber evidence="3">2.7.13.3</ecNumber>
    </recommendedName>
</protein>
<dbReference type="OrthoDB" id="9792854at2"/>
<dbReference type="InterPro" id="IPR036097">
    <property type="entry name" value="HisK_dim/P_sf"/>
</dbReference>
<dbReference type="SUPFAM" id="SSF47384">
    <property type="entry name" value="Homodimeric domain of signal transducing histidine kinase"/>
    <property type="match status" value="1"/>
</dbReference>
<keyword evidence="7" id="KW-0472">Membrane</keyword>
<feature type="domain" description="HAMP" evidence="11">
    <location>
        <begin position="321"/>
        <end position="374"/>
    </location>
</feature>
<dbReference type="Gene3D" id="1.10.287.130">
    <property type="match status" value="1"/>
</dbReference>
<dbReference type="Proteomes" id="UP000304864">
    <property type="component" value="Chromosome"/>
</dbReference>
<evidence type="ECO:0000256" key="6">
    <source>
        <dbReference type="ARBA" id="ARBA00022777"/>
    </source>
</evidence>
<dbReference type="Gene3D" id="3.30.565.10">
    <property type="entry name" value="Histidine kinase-like ATPase, C-terminal domain"/>
    <property type="match status" value="1"/>
</dbReference>
<organism evidence="12 13">
    <name type="scientific">Thiomicrorhabdus sediminis</name>
    <dbReference type="NCBI Taxonomy" id="2580412"/>
    <lineage>
        <taxon>Bacteria</taxon>
        <taxon>Pseudomonadati</taxon>
        <taxon>Pseudomonadota</taxon>
        <taxon>Gammaproteobacteria</taxon>
        <taxon>Thiotrichales</taxon>
        <taxon>Piscirickettsiaceae</taxon>
        <taxon>Thiomicrorhabdus</taxon>
    </lineage>
</organism>
<dbReference type="CDD" id="cd00130">
    <property type="entry name" value="PAS"/>
    <property type="match status" value="1"/>
</dbReference>
<keyword evidence="7" id="KW-0812">Transmembrane</keyword>
<evidence type="ECO:0000259" key="11">
    <source>
        <dbReference type="PROSITE" id="PS50885"/>
    </source>
</evidence>
<dbReference type="EC" id="2.7.13.3" evidence="3"/>
<dbReference type="GO" id="GO:0005886">
    <property type="term" value="C:plasma membrane"/>
    <property type="evidence" value="ECO:0007669"/>
    <property type="project" value="UniProtKB-ARBA"/>
</dbReference>
<dbReference type="InterPro" id="IPR000014">
    <property type="entry name" value="PAS"/>
</dbReference>
<evidence type="ECO:0000256" key="7">
    <source>
        <dbReference type="SAM" id="Phobius"/>
    </source>
</evidence>
<dbReference type="PANTHER" id="PTHR43047">
    <property type="entry name" value="TWO-COMPONENT HISTIDINE PROTEIN KINASE"/>
    <property type="match status" value="1"/>
</dbReference>
<dbReference type="PROSITE" id="PS50112">
    <property type="entry name" value="PAS"/>
    <property type="match status" value="1"/>
</dbReference>
<feature type="domain" description="PAC" evidence="10">
    <location>
        <begin position="447"/>
        <end position="499"/>
    </location>
</feature>
<dbReference type="InterPro" id="IPR003660">
    <property type="entry name" value="HAMP_dom"/>
</dbReference>
<dbReference type="CDD" id="cd00082">
    <property type="entry name" value="HisKA"/>
    <property type="match status" value="1"/>
</dbReference>
<evidence type="ECO:0000259" key="9">
    <source>
        <dbReference type="PROSITE" id="PS50112"/>
    </source>
</evidence>
<evidence type="ECO:0000256" key="1">
    <source>
        <dbReference type="ARBA" id="ARBA00000085"/>
    </source>
</evidence>
<dbReference type="SUPFAM" id="SSF55785">
    <property type="entry name" value="PYP-like sensor domain (PAS domain)"/>
    <property type="match status" value="1"/>
</dbReference>
<dbReference type="InterPro" id="IPR000700">
    <property type="entry name" value="PAS-assoc_C"/>
</dbReference>
<evidence type="ECO:0000256" key="3">
    <source>
        <dbReference type="ARBA" id="ARBA00012438"/>
    </source>
</evidence>
<dbReference type="Gene3D" id="3.30.450.20">
    <property type="entry name" value="PAS domain"/>
    <property type="match status" value="1"/>
</dbReference>
<comment type="catalytic activity">
    <reaction evidence="1">
        <text>ATP + protein L-histidine = ADP + protein N-phospho-L-histidine.</text>
        <dbReference type="EC" id="2.7.13.3"/>
    </reaction>
</comment>
<evidence type="ECO:0000259" key="10">
    <source>
        <dbReference type="PROSITE" id="PS50113"/>
    </source>
</evidence>
<accession>A0A4P9K5J9</accession>
<dbReference type="PRINTS" id="PR00344">
    <property type="entry name" value="BCTRLSENSOR"/>
</dbReference>
<dbReference type="InterPro" id="IPR036890">
    <property type="entry name" value="HATPase_C_sf"/>
</dbReference>
<gene>
    <name evidence="12" type="ORF">FE785_06195</name>
</gene>
<feature type="transmembrane region" description="Helical" evidence="7">
    <location>
        <begin position="297"/>
        <end position="318"/>
    </location>
</feature>
<dbReference type="SUPFAM" id="SSF55874">
    <property type="entry name" value="ATPase domain of HSP90 chaperone/DNA topoisomerase II/histidine kinase"/>
    <property type="match status" value="1"/>
</dbReference>
<dbReference type="InterPro" id="IPR005467">
    <property type="entry name" value="His_kinase_dom"/>
</dbReference>
<dbReference type="KEGG" id="thig:FE785_06195"/>
<dbReference type="InterPro" id="IPR035965">
    <property type="entry name" value="PAS-like_dom_sf"/>
</dbReference>
<dbReference type="Gene3D" id="6.10.340.10">
    <property type="match status" value="1"/>
</dbReference>
<dbReference type="PROSITE" id="PS50109">
    <property type="entry name" value="HIS_KIN"/>
    <property type="match status" value="1"/>
</dbReference>
<dbReference type="SMART" id="SM00388">
    <property type="entry name" value="HisKA"/>
    <property type="match status" value="1"/>
</dbReference>
<keyword evidence="4" id="KW-0597">Phosphoprotein</keyword>
<dbReference type="Pfam" id="PF08447">
    <property type="entry name" value="PAS_3"/>
    <property type="match status" value="1"/>
</dbReference>
<dbReference type="GO" id="GO:0000155">
    <property type="term" value="F:phosphorelay sensor kinase activity"/>
    <property type="evidence" value="ECO:0007669"/>
    <property type="project" value="InterPro"/>
</dbReference>
<dbReference type="Pfam" id="PF00512">
    <property type="entry name" value="HisKA"/>
    <property type="match status" value="1"/>
</dbReference>
<feature type="domain" description="Histidine kinase" evidence="8">
    <location>
        <begin position="524"/>
        <end position="743"/>
    </location>
</feature>
<dbReference type="NCBIfam" id="TIGR00229">
    <property type="entry name" value="sensory_box"/>
    <property type="match status" value="1"/>
</dbReference>
<evidence type="ECO:0000256" key="5">
    <source>
        <dbReference type="ARBA" id="ARBA00022679"/>
    </source>
</evidence>
<dbReference type="AlphaFoldDB" id="A0A4P9K5J9"/>
<dbReference type="PANTHER" id="PTHR43047:SF72">
    <property type="entry name" value="OSMOSENSING HISTIDINE PROTEIN KINASE SLN1"/>
    <property type="match status" value="1"/>
</dbReference>
<dbReference type="InterPro" id="IPR004358">
    <property type="entry name" value="Sig_transdc_His_kin-like_C"/>
</dbReference>
<keyword evidence="5" id="KW-0808">Transferase</keyword>
<evidence type="ECO:0000313" key="12">
    <source>
        <dbReference type="EMBL" id="QCU90249.1"/>
    </source>
</evidence>
<dbReference type="InterPro" id="IPR001610">
    <property type="entry name" value="PAC"/>
</dbReference>
<keyword evidence="7" id="KW-1133">Transmembrane helix</keyword>
<dbReference type="RefSeq" id="WP_138564924.1">
    <property type="nucleotide sequence ID" value="NZ_CP040602.1"/>
</dbReference>
<dbReference type="CDD" id="cd06225">
    <property type="entry name" value="HAMP"/>
    <property type="match status" value="1"/>
</dbReference>
<dbReference type="InterPro" id="IPR003594">
    <property type="entry name" value="HATPase_dom"/>
</dbReference>
<dbReference type="InterPro" id="IPR013655">
    <property type="entry name" value="PAS_fold_3"/>
</dbReference>
<dbReference type="Pfam" id="PF02518">
    <property type="entry name" value="HATPase_c"/>
    <property type="match status" value="1"/>
</dbReference>
<name>A0A4P9K5J9_9GAMM</name>
<evidence type="ECO:0000313" key="13">
    <source>
        <dbReference type="Proteomes" id="UP000304864"/>
    </source>
</evidence>
<evidence type="ECO:0000256" key="4">
    <source>
        <dbReference type="ARBA" id="ARBA00022553"/>
    </source>
</evidence>
<comment type="subcellular location">
    <subcellularLocation>
        <location evidence="2">Membrane</location>
    </subcellularLocation>
</comment>